<accession>A0A8C2XDH0</accession>
<evidence type="ECO:0000256" key="27">
    <source>
        <dbReference type="ARBA" id="ARBA00050344"/>
    </source>
</evidence>
<comment type="pathway">
    <text evidence="5">Lipid metabolism; C21-steroid hormone metabolism.</text>
</comment>
<evidence type="ECO:0000256" key="26">
    <source>
        <dbReference type="ARBA" id="ARBA00050139"/>
    </source>
</evidence>
<evidence type="ECO:0000256" key="40">
    <source>
        <dbReference type="ARBA" id="ARBA00054645"/>
    </source>
</evidence>
<keyword evidence="17" id="KW-0503">Monooxygenase</keyword>
<comment type="cofactor">
    <cofactor evidence="1 46">
        <name>heme</name>
        <dbReference type="ChEBI" id="CHEBI:30413"/>
    </cofactor>
</comment>
<dbReference type="Pfam" id="PF00067">
    <property type="entry name" value="p450"/>
    <property type="match status" value="1"/>
</dbReference>
<comment type="catalytic activity">
    <reaction evidence="28">
        <text>(24S)-hydroxycholesterol + reduced [NADPH--hemoprotein reductase] + O2 = 24S,25-dihydroxycholesterol + oxidized [NADPH--hemoprotein reductase] + H2O + H(+)</text>
        <dbReference type="Rhea" id="RHEA:46384"/>
        <dbReference type="Rhea" id="RHEA-COMP:11964"/>
        <dbReference type="Rhea" id="RHEA-COMP:11965"/>
        <dbReference type="ChEBI" id="CHEBI:15377"/>
        <dbReference type="ChEBI" id="CHEBI:15378"/>
        <dbReference type="ChEBI" id="CHEBI:15379"/>
        <dbReference type="ChEBI" id="CHEBI:34310"/>
        <dbReference type="ChEBI" id="CHEBI:57618"/>
        <dbReference type="ChEBI" id="CHEBI:58210"/>
        <dbReference type="ChEBI" id="CHEBI:86074"/>
    </reaction>
    <physiologicalReaction direction="left-to-right" evidence="28">
        <dbReference type="Rhea" id="RHEA:46385"/>
    </physiologicalReaction>
</comment>
<keyword evidence="7" id="KW-0153">Cholesterol metabolism</keyword>
<keyword evidence="18" id="KW-0443">Lipid metabolism</keyword>
<evidence type="ECO:0000256" key="28">
    <source>
        <dbReference type="ARBA" id="ARBA00050430"/>
    </source>
</evidence>
<dbReference type="InterPro" id="IPR001128">
    <property type="entry name" value="Cyt_P450"/>
</dbReference>
<evidence type="ECO:0000256" key="36">
    <source>
        <dbReference type="ARBA" id="ARBA00051763"/>
    </source>
</evidence>
<evidence type="ECO:0000256" key="23">
    <source>
        <dbReference type="ARBA" id="ARBA00034106"/>
    </source>
</evidence>
<evidence type="ECO:0000256" key="1">
    <source>
        <dbReference type="ARBA" id="ARBA00001971"/>
    </source>
</evidence>
<dbReference type="AlphaFoldDB" id="A0A8C2XDH0"/>
<comment type="catalytic activity">
    <reaction evidence="33">
        <text>4beta-hydroxycholesterol + reduced [NADPH--hemoprotein reductase] + O2 = 4beta,24S-dihydroxycholesterol + oxidized [NADPH--hemoprotein reductase] + H2O + H(+)</text>
        <dbReference type="Rhea" id="RHEA:46392"/>
        <dbReference type="Rhea" id="RHEA-COMP:11964"/>
        <dbReference type="Rhea" id="RHEA-COMP:11965"/>
        <dbReference type="ChEBI" id="CHEBI:15377"/>
        <dbReference type="ChEBI" id="CHEBI:15378"/>
        <dbReference type="ChEBI" id="CHEBI:15379"/>
        <dbReference type="ChEBI" id="CHEBI:57618"/>
        <dbReference type="ChEBI" id="CHEBI:58210"/>
        <dbReference type="ChEBI" id="CHEBI:85778"/>
        <dbReference type="ChEBI" id="CHEBI:86087"/>
    </reaction>
    <physiologicalReaction direction="left-to-right" evidence="33">
        <dbReference type="Rhea" id="RHEA:46393"/>
    </physiologicalReaction>
</comment>
<comment type="catalytic activity">
    <reaction evidence="36">
        <text>(24S)-hydroxycholesterol + reduced [NADPH--hemoprotein reductase] + O2 = (24S,25R)-24,26-dihydroxycholesterol + oxidized [NADPH--hemoprotein reductase] + H2O + H(+)</text>
        <dbReference type="Rhea" id="RHEA:46388"/>
        <dbReference type="Rhea" id="RHEA-COMP:11964"/>
        <dbReference type="Rhea" id="RHEA-COMP:11965"/>
        <dbReference type="ChEBI" id="CHEBI:15377"/>
        <dbReference type="ChEBI" id="CHEBI:15378"/>
        <dbReference type="ChEBI" id="CHEBI:15379"/>
        <dbReference type="ChEBI" id="CHEBI:34310"/>
        <dbReference type="ChEBI" id="CHEBI:57618"/>
        <dbReference type="ChEBI" id="CHEBI:58210"/>
        <dbReference type="ChEBI" id="CHEBI:86165"/>
    </reaction>
    <physiologicalReaction direction="left-to-right" evidence="36">
        <dbReference type="Rhea" id="RHEA:46389"/>
    </physiologicalReaction>
</comment>
<comment type="function">
    <text evidence="40">P450 monooxygenase that plays a major role in cholesterol homeostasis in the brain. Primarily catalyzes the hydroxylation (with S stereochemistry) at C-24 of cholesterol side chain, triggering cholesterol diffusion out of neurons and its further degradation. By promoting constant cholesterol elimination in neurons, may activate the mevalonate pathway and coordinate the synthesis of new cholesterol and nonsterol isoprenoids involved in synaptic activity and learning. Further hydroxylates cholesterol derivatives and hormone steroids on both the ring and side chain of these molecules, converting them into active oxysterols involved in lipid signaling and biosynthesis. Acts as an epoxidase converting cholesta-5,24-dien-3beta-ol/desmosterol into (24S),25-epoxycholesterol, an abundant lipid ligand of nuclear NR1H2 and NR1H3 receptors shown to promote neurogenesis in developing brain. May also catalyze the oxidative metabolism of xenobiotics, such as clotrimazole.</text>
</comment>
<evidence type="ECO:0000313" key="48">
    <source>
        <dbReference type="Ensembl" id="ENSCLMP00005015131.1"/>
    </source>
</evidence>
<evidence type="ECO:0000256" key="24">
    <source>
        <dbReference type="ARBA" id="ARBA00034110"/>
    </source>
</evidence>
<proteinExistence type="inferred from homology"/>
<evidence type="ECO:0000256" key="7">
    <source>
        <dbReference type="ARBA" id="ARBA00022548"/>
    </source>
</evidence>
<keyword evidence="14" id="KW-0560">Oxidoreductase</keyword>
<comment type="catalytic activity">
    <reaction evidence="30">
        <text>cholesterol + reduced [NADPH--hemoprotein reductase] + O2 = (24S)-hydroxycholesterol + oxidized [NADPH--hemoprotein reductase] + H2O + H(+)</text>
        <dbReference type="Rhea" id="RHEA:22716"/>
        <dbReference type="Rhea" id="RHEA-COMP:11964"/>
        <dbReference type="Rhea" id="RHEA-COMP:11965"/>
        <dbReference type="ChEBI" id="CHEBI:15377"/>
        <dbReference type="ChEBI" id="CHEBI:15378"/>
        <dbReference type="ChEBI" id="CHEBI:15379"/>
        <dbReference type="ChEBI" id="CHEBI:16113"/>
        <dbReference type="ChEBI" id="CHEBI:34310"/>
        <dbReference type="ChEBI" id="CHEBI:57618"/>
        <dbReference type="ChEBI" id="CHEBI:58210"/>
        <dbReference type="EC" id="1.14.14.25"/>
    </reaction>
    <physiologicalReaction direction="left-to-right" evidence="30">
        <dbReference type="Rhea" id="RHEA:22717"/>
    </physiologicalReaction>
</comment>
<keyword evidence="22" id="KW-0966">Cell projection</keyword>
<dbReference type="PRINTS" id="PR00385">
    <property type="entry name" value="P450"/>
</dbReference>
<evidence type="ECO:0000256" key="4">
    <source>
        <dbReference type="ARBA" id="ARBA00004389"/>
    </source>
</evidence>
<dbReference type="InterPro" id="IPR002401">
    <property type="entry name" value="Cyt_P450_E_grp-I"/>
</dbReference>
<evidence type="ECO:0000256" key="47">
    <source>
        <dbReference type="SAM" id="Phobius"/>
    </source>
</evidence>
<evidence type="ECO:0000256" key="32">
    <source>
        <dbReference type="ARBA" id="ARBA00051503"/>
    </source>
</evidence>
<evidence type="ECO:0000256" key="33">
    <source>
        <dbReference type="ARBA" id="ARBA00051527"/>
    </source>
</evidence>
<comment type="pathway">
    <text evidence="25">Steroid metabolism; cholesterol degradation.</text>
</comment>
<dbReference type="GeneTree" id="ENSGT00940000156927"/>
<dbReference type="SUPFAM" id="SSF48264">
    <property type="entry name" value="Cytochrome P450"/>
    <property type="match status" value="1"/>
</dbReference>
<evidence type="ECO:0000256" key="3">
    <source>
        <dbReference type="ARBA" id="ARBA00004279"/>
    </source>
</evidence>
<dbReference type="Ensembl" id="ENSCLMT00005016090.1">
    <property type="protein sequence ID" value="ENSCLMP00005015131.1"/>
    <property type="gene ID" value="ENSCLMG00005007718.1"/>
</dbReference>
<dbReference type="GO" id="GO:0005506">
    <property type="term" value="F:iron ion binding"/>
    <property type="evidence" value="ECO:0007669"/>
    <property type="project" value="InterPro"/>
</dbReference>
<evidence type="ECO:0000256" key="19">
    <source>
        <dbReference type="ARBA" id="ARBA00023136"/>
    </source>
</evidence>
<comment type="subcellular location">
    <subcellularLocation>
        <location evidence="3">Cell projection</location>
        <location evidence="3">Dendrite</location>
    </subcellularLocation>
    <subcellularLocation>
        <location evidence="4">Endoplasmic reticulum membrane</location>
        <topology evidence="4">Single-pass membrane protein</topology>
    </subcellularLocation>
    <subcellularLocation>
        <location evidence="2">Microsome membrane</location>
        <topology evidence="2">Single-pass membrane protein</topology>
    </subcellularLocation>
    <subcellularLocation>
        <location evidence="24">Postsynapse</location>
    </subcellularLocation>
    <subcellularLocation>
        <location evidence="23">Presynapse</location>
    </subcellularLocation>
</comment>
<reference evidence="48" key="2">
    <citation type="submission" date="2025-09" db="UniProtKB">
        <authorList>
            <consortium name="Ensembl"/>
        </authorList>
    </citation>
    <scope>IDENTIFICATION</scope>
</reference>
<dbReference type="GO" id="GO:0006707">
    <property type="term" value="P:cholesterol catabolic process"/>
    <property type="evidence" value="ECO:0007669"/>
    <property type="project" value="InterPro"/>
</dbReference>
<comment type="catalytic activity">
    <reaction evidence="35">
        <text>cholestanol + reduced [NADPH--hemoprotein reductase] + O2 = (24S)-hydroxycholestanol + oxidized [NADPH--hemoprotein reductase] + H2O + H(+)</text>
        <dbReference type="Rhea" id="RHEA:53808"/>
        <dbReference type="Rhea" id="RHEA-COMP:11964"/>
        <dbReference type="Rhea" id="RHEA-COMP:11965"/>
        <dbReference type="ChEBI" id="CHEBI:15377"/>
        <dbReference type="ChEBI" id="CHEBI:15378"/>
        <dbReference type="ChEBI" id="CHEBI:15379"/>
        <dbReference type="ChEBI" id="CHEBI:57618"/>
        <dbReference type="ChEBI" id="CHEBI:58210"/>
        <dbReference type="ChEBI" id="CHEBI:86570"/>
        <dbReference type="ChEBI" id="CHEBI:137687"/>
    </reaction>
    <physiologicalReaction direction="left-to-right" evidence="35">
        <dbReference type="Rhea" id="RHEA:53809"/>
    </physiologicalReaction>
</comment>
<evidence type="ECO:0000256" key="8">
    <source>
        <dbReference type="ARBA" id="ARBA00022617"/>
    </source>
</evidence>
<comment type="catalytic activity">
    <reaction evidence="34">
        <text>7alpha-hydroxycholesterol + reduced [NADPH--hemoprotein reductase] + O2 = (24S)-7alpha-dihydroxycholesterol + oxidized [NADPH--hemoprotein reductase] + H2O + H(+)</text>
        <dbReference type="Rhea" id="RHEA:46380"/>
        <dbReference type="Rhea" id="RHEA-COMP:11964"/>
        <dbReference type="Rhea" id="RHEA-COMP:11965"/>
        <dbReference type="ChEBI" id="CHEBI:15377"/>
        <dbReference type="ChEBI" id="CHEBI:15378"/>
        <dbReference type="ChEBI" id="CHEBI:15379"/>
        <dbReference type="ChEBI" id="CHEBI:17500"/>
        <dbReference type="ChEBI" id="CHEBI:37640"/>
        <dbReference type="ChEBI" id="CHEBI:57618"/>
        <dbReference type="ChEBI" id="CHEBI:58210"/>
    </reaction>
    <physiologicalReaction direction="left-to-right" evidence="34">
        <dbReference type="Rhea" id="RHEA:46381"/>
    </physiologicalReaction>
</comment>
<evidence type="ECO:0000256" key="39">
    <source>
        <dbReference type="ARBA" id="ARBA00052870"/>
    </source>
</evidence>
<evidence type="ECO:0000256" key="34">
    <source>
        <dbReference type="ARBA" id="ARBA00051606"/>
    </source>
</evidence>
<keyword evidence="19 47" id="KW-0472">Membrane</keyword>
<organism evidence="48 49">
    <name type="scientific">Cyclopterus lumpus</name>
    <name type="common">Lumpsucker</name>
    <dbReference type="NCBI Taxonomy" id="8103"/>
    <lineage>
        <taxon>Eukaryota</taxon>
        <taxon>Metazoa</taxon>
        <taxon>Chordata</taxon>
        <taxon>Craniata</taxon>
        <taxon>Vertebrata</taxon>
        <taxon>Euteleostomi</taxon>
        <taxon>Actinopterygii</taxon>
        <taxon>Neopterygii</taxon>
        <taxon>Teleostei</taxon>
        <taxon>Neoteleostei</taxon>
        <taxon>Acanthomorphata</taxon>
        <taxon>Eupercaria</taxon>
        <taxon>Perciformes</taxon>
        <taxon>Cottioidei</taxon>
        <taxon>Cottales</taxon>
        <taxon>Cyclopteridae</taxon>
        <taxon>Cyclopterus</taxon>
    </lineage>
</organism>
<dbReference type="GO" id="GO:0098794">
    <property type="term" value="C:postsynapse"/>
    <property type="evidence" value="ECO:0007669"/>
    <property type="project" value="UniProtKB-SubCell"/>
</dbReference>
<comment type="catalytic activity">
    <reaction evidence="31">
        <text>testosterone + reduced [NADPH--hemoprotein reductase] + O2 = 16beta,17beta-dihydroxyandrost-4-en-3-one + oxidized [NADPH--hemoprotein reductase] + H2O + H(+)</text>
        <dbReference type="Rhea" id="RHEA:46304"/>
        <dbReference type="Rhea" id="RHEA-COMP:11964"/>
        <dbReference type="Rhea" id="RHEA-COMP:11965"/>
        <dbReference type="ChEBI" id="CHEBI:15377"/>
        <dbReference type="ChEBI" id="CHEBI:15378"/>
        <dbReference type="ChEBI" id="CHEBI:15379"/>
        <dbReference type="ChEBI" id="CHEBI:17347"/>
        <dbReference type="ChEBI" id="CHEBI:57618"/>
        <dbReference type="ChEBI" id="CHEBI:58210"/>
        <dbReference type="ChEBI" id="CHEBI:83027"/>
    </reaction>
    <physiologicalReaction direction="left-to-right" evidence="31">
        <dbReference type="Rhea" id="RHEA:46305"/>
    </physiologicalReaction>
</comment>
<evidence type="ECO:0000256" key="6">
    <source>
        <dbReference type="ARBA" id="ARBA00010617"/>
    </source>
</evidence>
<evidence type="ECO:0000256" key="25">
    <source>
        <dbReference type="ARBA" id="ARBA00049645"/>
    </source>
</evidence>
<evidence type="ECO:0000256" key="13">
    <source>
        <dbReference type="ARBA" id="ARBA00022989"/>
    </source>
</evidence>
<dbReference type="EC" id="1.14.14.25" evidence="41"/>
<dbReference type="PRINTS" id="PR00463">
    <property type="entry name" value="EP450I"/>
</dbReference>
<keyword evidence="8 46" id="KW-0349">Heme</keyword>
<comment type="catalytic activity">
    <reaction evidence="38">
        <text>progesterone + reduced [NADPH--hemoprotein reductase] + O2 = 17alpha-hydroxyprogesterone + oxidized [NADPH--hemoprotein reductase] + H2O + H(+)</text>
        <dbReference type="Rhea" id="RHEA:46308"/>
        <dbReference type="Rhea" id="RHEA-COMP:11964"/>
        <dbReference type="Rhea" id="RHEA-COMP:11965"/>
        <dbReference type="ChEBI" id="CHEBI:15377"/>
        <dbReference type="ChEBI" id="CHEBI:15378"/>
        <dbReference type="ChEBI" id="CHEBI:15379"/>
        <dbReference type="ChEBI" id="CHEBI:17026"/>
        <dbReference type="ChEBI" id="CHEBI:17252"/>
        <dbReference type="ChEBI" id="CHEBI:57618"/>
        <dbReference type="ChEBI" id="CHEBI:58210"/>
    </reaction>
    <physiologicalReaction direction="left-to-right" evidence="38">
        <dbReference type="Rhea" id="RHEA:46309"/>
    </physiologicalReaction>
</comment>
<keyword evidence="15 46" id="KW-0408">Iron</keyword>
<evidence type="ECO:0000256" key="20">
    <source>
        <dbReference type="ARBA" id="ARBA00023166"/>
    </source>
</evidence>
<gene>
    <name evidence="48" type="primary">LOC117727841</name>
</gene>
<dbReference type="CDD" id="cd20613">
    <property type="entry name" value="CYP46A1-like"/>
    <property type="match status" value="1"/>
</dbReference>
<dbReference type="Gene3D" id="1.10.630.10">
    <property type="entry name" value="Cytochrome P450"/>
    <property type="match status" value="1"/>
</dbReference>
<dbReference type="GO" id="GO:0005789">
    <property type="term" value="C:endoplasmic reticulum membrane"/>
    <property type="evidence" value="ECO:0007669"/>
    <property type="project" value="UniProtKB-SubCell"/>
</dbReference>
<evidence type="ECO:0000256" key="42">
    <source>
        <dbReference type="ARBA" id="ARBA00068948"/>
    </source>
</evidence>
<feature type="binding site" description="axial binding residue" evidence="46">
    <location>
        <position position="378"/>
    </location>
    <ligand>
        <name>heme</name>
        <dbReference type="ChEBI" id="CHEBI:30413"/>
    </ligand>
    <ligandPart>
        <name>Fe</name>
        <dbReference type="ChEBI" id="CHEBI:18248"/>
    </ligandPart>
</feature>
<evidence type="ECO:0000256" key="14">
    <source>
        <dbReference type="ARBA" id="ARBA00023002"/>
    </source>
</evidence>
<evidence type="ECO:0000256" key="10">
    <source>
        <dbReference type="ARBA" id="ARBA00022723"/>
    </source>
</evidence>
<keyword evidence="13 47" id="KW-1133">Transmembrane helix</keyword>
<protein>
    <recommendedName>
        <fullName evidence="42">Cholesterol 24-hydroxylase</fullName>
        <ecNumber evidence="41">1.14.14.25</ecNumber>
    </recommendedName>
    <alternativeName>
        <fullName evidence="44">Cholesterol 24-monooxygenase</fullName>
    </alternativeName>
    <alternativeName>
        <fullName evidence="43">Cholesterol 24S-hydroxylase</fullName>
    </alternativeName>
    <alternativeName>
        <fullName evidence="45">Cytochrome P450 46A1</fullName>
    </alternativeName>
</protein>
<evidence type="ECO:0000256" key="44">
    <source>
        <dbReference type="ARBA" id="ARBA00079170"/>
    </source>
</evidence>
<keyword evidence="21" id="KW-0753">Steroid metabolism</keyword>
<evidence type="ECO:0000256" key="21">
    <source>
        <dbReference type="ARBA" id="ARBA00023221"/>
    </source>
</evidence>
<dbReference type="PANTHER" id="PTHR24293:SF0">
    <property type="entry name" value="CYP46A1 PROTEIN-RELATED"/>
    <property type="match status" value="1"/>
</dbReference>
<comment type="similarity">
    <text evidence="6">Belongs to the cytochrome P450 family.</text>
</comment>
<dbReference type="InterPro" id="IPR036396">
    <property type="entry name" value="Cyt_P450_sf"/>
</dbReference>
<dbReference type="GO" id="GO:0098793">
    <property type="term" value="C:presynapse"/>
    <property type="evidence" value="ECO:0007669"/>
    <property type="project" value="UniProtKB-SubCell"/>
</dbReference>
<evidence type="ECO:0000256" key="30">
    <source>
        <dbReference type="ARBA" id="ARBA00050991"/>
    </source>
</evidence>
<dbReference type="PANTHER" id="PTHR24293">
    <property type="entry name" value="CYTOCHROME P450 FAMILY 46 SUBFAMILY A"/>
    <property type="match status" value="1"/>
</dbReference>
<evidence type="ECO:0000256" key="46">
    <source>
        <dbReference type="PIRSR" id="PIRSR602401-1"/>
    </source>
</evidence>
<feature type="transmembrane region" description="Helical" evidence="47">
    <location>
        <begin position="6"/>
        <end position="29"/>
    </location>
</feature>
<comment type="catalytic activity">
    <reaction evidence="26">
        <text>desmosterol + reduced [NADPH--hemoprotein reductase] + O2 = (24Z),26-hydroxydesmosterol + oxidized [NADPH--hemoprotein reductase] + H2O + H(+)</text>
        <dbReference type="Rhea" id="RHEA:53236"/>
        <dbReference type="Rhea" id="RHEA-COMP:11964"/>
        <dbReference type="Rhea" id="RHEA-COMP:11965"/>
        <dbReference type="ChEBI" id="CHEBI:15377"/>
        <dbReference type="ChEBI" id="CHEBI:15378"/>
        <dbReference type="ChEBI" id="CHEBI:15379"/>
        <dbReference type="ChEBI" id="CHEBI:17737"/>
        <dbReference type="ChEBI" id="CHEBI:57618"/>
        <dbReference type="ChEBI" id="CHEBI:58210"/>
        <dbReference type="ChEBI" id="CHEBI:137053"/>
    </reaction>
    <physiologicalReaction direction="left-to-right" evidence="26">
        <dbReference type="Rhea" id="RHEA:53237"/>
    </physiologicalReaction>
</comment>
<evidence type="ECO:0000256" key="37">
    <source>
        <dbReference type="ARBA" id="ARBA00051817"/>
    </source>
</evidence>
<keyword evidence="49" id="KW-1185">Reference proteome</keyword>
<dbReference type="Proteomes" id="UP000694565">
    <property type="component" value="Unplaced"/>
</dbReference>
<dbReference type="GO" id="GO:0020037">
    <property type="term" value="F:heme binding"/>
    <property type="evidence" value="ECO:0007669"/>
    <property type="project" value="InterPro"/>
</dbReference>
<keyword evidence="16" id="KW-0770">Synapse</keyword>
<evidence type="ECO:0000313" key="49">
    <source>
        <dbReference type="Proteomes" id="UP000694565"/>
    </source>
</evidence>
<comment type="catalytic activity">
    <reaction evidence="32">
        <text>testosterone + reduced [NADPH--hemoprotein reductase] + O2 = 6beta,17beta-dihydroxyandrost-4-en-3-one + oxidized [NADPH--hemoprotein reductase] + H2O + H(+)</text>
        <dbReference type="Rhea" id="RHEA:46296"/>
        <dbReference type="Rhea" id="RHEA-COMP:11964"/>
        <dbReference type="Rhea" id="RHEA-COMP:11965"/>
        <dbReference type="ChEBI" id="CHEBI:15377"/>
        <dbReference type="ChEBI" id="CHEBI:15378"/>
        <dbReference type="ChEBI" id="CHEBI:15379"/>
        <dbReference type="ChEBI" id="CHEBI:17347"/>
        <dbReference type="ChEBI" id="CHEBI:34477"/>
        <dbReference type="ChEBI" id="CHEBI:57618"/>
        <dbReference type="ChEBI" id="CHEBI:58210"/>
    </reaction>
    <physiologicalReaction direction="left-to-right" evidence="32">
        <dbReference type="Rhea" id="RHEA:46297"/>
    </physiologicalReaction>
</comment>
<comment type="catalytic activity">
    <reaction evidence="29">
        <text>7-dehydrocholesterol + reduced [NADPH--hemoprotein reductase] + O2 = cholesta-5,7-dien-3beta,25-diol + oxidized [NADPH--hemoprotein reductase] + H2O + H(+)</text>
        <dbReference type="Rhea" id="RHEA:53240"/>
        <dbReference type="Rhea" id="RHEA-COMP:11964"/>
        <dbReference type="Rhea" id="RHEA-COMP:11965"/>
        <dbReference type="ChEBI" id="CHEBI:15377"/>
        <dbReference type="ChEBI" id="CHEBI:15378"/>
        <dbReference type="ChEBI" id="CHEBI:15379"/>
        <dbReference type="ChEBI" id="CHEBI:17759"/>
        <dbReference type="ChEBI" id="CHEBI:57618"/>
        <dbReference type="ChEBI" id="CHEBI:58210"/>
        <dbReference type="ChEBI" id="CHEBI:137057"/>
    </reaction>
    <physiologicalReaction direction="left-to-right" evidence="29">
        <dbReference type="Rhea" id="RHEA:53241"/>
    </physiologicalReaction>
</comment>
<dbReference type="FunFam" id="1.10.630.10:FF:000031">
    <property type="entry name" value="cholesterol 24-hydroxylase isoform X2"/>
    <property type="match status" value="1"/>
</dbReference>
<evidence type="ECO:0000256" key="15">
    <source>
        <dbReference type="ARBA" id="ARBA00023004"/>
    </source>
</evidence>
<keyword evidence="20" id="KW-1207">Sterol metabolism</keyword>
<evidence type="ECO:0000256" key="17">
    <source>
        <dbReference type="ARBA" id="ARBA00023033"/>
    </source>
</evidence>
<comment type="catalytic activity">
    <reaction evidence="39">
        <text>desmosterol + reduced [NADPH--hemoprotein reductase] + O2 = (24S)-25-epoxycholesterol + oxidized [NADPH--hemoprotein reductase] + H2O + H(+)</text>
        <dbReference type="Rhea" id="RHEA:53232"/>
        <dbReference type="Rhea" id="RHEA-COMP:11964"/>
        <dbReference type="Rhea" id="RHEA-COMP:11965"/>
        <dbReference type="ChEBI" id="CHEBI:15377"/>
        <dbReference type="ChEBI" id="CHEBI:15378"/>
        <dbReference type="ChEBI" id="CHEBI:15379"/>
        <dbReference type="ChEBI" id="CHEBI:17737"/>
        <dbReference type="ChEBI" id="CHEBI:41633"/>
        <dbReference type="ChEBI" id="CHEBI:57618"/>
        <dbReference type="ChEBI" id="CHEBI:58210"/>
    </reaction>
    <physiologicalReaction direction="left-to-right" evidence="39">
        <dbReference type="Rhea" id="RHEA:53233"/>
    </physiologicalReaction>
</comment>
<comment type="catalytic activity">
    <reaction evidence="37">
        <text>7-dehydrocholesterol + reduced [NADPH--hemoprotein reductase] + O2 = cholesta-5,7-dien-3beta,24S-diol + oxidized [NADPH--hemoprotein reductase] + H2O + H(+)</text>
        <dbReference type="Rhea" id="RHEA:53244"/>
        <dbReference type="Rhea" id="RHEA-COMP:11964"/>
        <dbReference type="Rhea" id="RHEA-COMP:11965"/>
        <dbReference type="ChEBI" id="CHEBI:15377"/>
        <dbReference type="ChEBI" id="CHEBI:15378"/>
        <dbReference type="ChEBI" id="CHEBI:15379"/>
        <dbReference type="ChEBI" id="CHEBI:17759"/>
        <dbReference type="ChEBI" id="CHEBI:57618"/>
        <dbReference type="ChEBI" id="CHEBI:58210"/>
        <dbReference type="ChEBI" id="CHEBI:137061"/>
    </reaction>
    <physiologicalReaction direction="left-to-right" evidence="37">
        <dbReference type="Rhea" id="RHEA:53245"/>
    </physiologicalReaction>
</comment>
<comment type="catalytic activity">
    <reaction evidence="27">
        <text>testosterone + reduced [NADPH--hemoprotein reductase] + O2 = 2-hydroxytestosterone + oxidized [NADPH--hemoprotein reductase] + H2O + H(+)</text>
        <dbReference type="Rhea" id="RHEA:46300"/>
        <dbReference type="Rhea" id="RHEA-COMP:11964"/>
        <dbReference type="Rhea" id="RHEA-COMP:11965"/>
        <dbReference type="ChEBI" id="CHEBI:15377"/>
        <dbReference type="ChEBI" id="CHEBI:15378"/>
        <dbReference type="ChEBI" id="CHEBI:15379"/>
        <dbReference type="ChEBI" id="CHEBI:17347"/>
        <dbReference type="ChEBI" id="CHEBI:57618"/>
        <dbReference type="ChEBI" id="CHEBI:58210"/>
        <dbReference type="ChEBI" id="CHEBI:86013"/>
    </reaction>
    <physiologicalReaction direction="left-to-right" evidence="27">
        <dbReference type="Rhea" id="RHEA:46301"/>
    </physiologicalReaction>
</comment>
<sequence length="434" mass="49786">MGIFLVILSWTAMFLLFLVFILFLAYCLYVKHIHMKYDHIPGPPRDSFLFGHSATYLRYCVPRLFSRFLGNGLVTAQDHEQWYKQRRIMDPAFSSLYLRGLISVFNERAEKLMTKLSDVADNEREASMLHLVNSLTLDVIAKVAFGVDLETLKDSSLFPQAVQTCLKGMLFSVRDKFFKVRHKVREACHLLRTTGAQWIQARKTAMENGDDVPNDILTQIIKTAGKGYDEELMLDNFVTFFIAGHETTANQLAFCIMELTRLPDILEKVKKEVDDVIGMKQDITNEDLGKLIYLSQVLKETLRIYPTAPGTSRDVLEDIVIDGIHIPGGVTCFFSSYATGRMDKFFKDPLTFDPDRFHPDAPKPYYCYYPFALGPRSCLGKNFAQMEAKVVMAKLLQRFDFTLLPGQTFDLQDYGTLRPKSRVVCSVRRRNHKK</sequence>
<reference evidence="48" key="1">
    <citation type="submission" date="2025-08" db="UniProtKB">
        <authorList>
            <consortium name="Ensembl"/>
        </authorList>
    </citation>
    <scope>IDENTIFICATION</scope>
</reference>
<keyword evidence="12" id="KW-0492">Microsome</keyword>
<dbReference type="InterPro" id="IPR039983">
    <property type="entry name" value="CYP46A1"/>
</dbReference>
<evidence type="ECO:0000256" key="35">
    <source>
        <dbReference type="ARBA" id="ARBA00051748"/>
    </source>
</evidence>
<evidence type="ECO:0000256" key="18">
    <source>
        <dbReference type="ARBA" id="ARBA00023098"/>
    </source>
</evidence>
<name>A0A8C2XDH0_CYCLU</name>
<evidence type="ECO:0000256" key="29">
    <source>
        <dbReference type="ARBA" id="ARBA00050696"/>
    </source>
</evidence>
<evidence type="ECO:0000256" key="12">
    <source>
        <dbReference type="ARBA" id="ARBA00022848"/>
    </source>
</evidence>
<keyword evidence="11" id="KW-0256">Endoplasmic reticulum</keyword>
<keyword evidence="10 46" id="KW-0479">Metal-binding</keyword>
<evidence type="ECO:0000256" key="45">
    <source>
        <dbReference type="ARBA" id="ARBA00080170"/>
    </source>
</evidence>
<dbReference type="GO" id="GO:0030425">
    <property type="term" value="C:dendrite"/>
    <property type="evidence" value="ECO:0007669"/>
    <property type="project" value="UniProtKB-SubCell"/>
</dbReference>
<evidence type="ECO:0000256" key="41">
    <source>
        <dbReference type="ARBA" id="ARBA00066440"/>
    </source>
</evidence>
<evidence type="ECO:0000256" key="38">
    <source>
        <dbReference type="ARBA" id="ARBA00052074"/>
    </source>
</evidence>
<evidence type="ECO:0000256" key="22">
    <source>
        <dbReference type="ARBA" id="ARBA00023273"/>
    </source>
</evidence>
<evidence type="ECO:0000256" key="11">
    <source>
        <dbReference type="ARBA" id="ARBA00022824"/>
    </source>
</evidence>
<evidence type="ECO:0000256" key="2">
    <source>
        <dbReference type="ARBA" id="ARBA00004111"/>
    </source>
</evidence>
<evidence type="ECO:0000256" key="9">
    <source>
        <dbReference type="ARBA" id="ARBA00022692"/>
    </source>
</evidence>
<evidence type="ECO:0000256" key="5">
    <source>
        <dbReference type="ARBA" id="ARBA00005108"/>
    </source>
</evidence>
<evidence type="ECO:0000256" key="16">
    <source>
        <dbReference type="ARBA" id="ARBA00023018"/>
    </source>
</evidence>
<evidence type="ECO:0000256" key="31">
    <source>
        <dbReference type="ARBA" id="ARBA00051188"/>
    </source>
</evidence>
<evidence type="ECO:0000256" key="43">
    <source>
        <dbReference type="ARBA" id="ARBA00077287"/>
    </source>
</evidence>
<dbReference type="GO" id="GO:0033781">
    <property type="term" value="F:cholesterol 24-hydroxylase activity"/>
    <property type="evidence" value="ECO:0007669"/>
    <property type="project" value="UniProtKB-EC"/>
</dbReference>
<keyword evidence="9 47" id="KW-0812">Transmembrane</keyword>